<comment type="caution">
    <text evidence="4">The sequence shown here is derived from an EMBL/GenBank/DDBJ whole genome shotgun (WGS) entry which is preliminary data.</text>
</comment>
<dbReference type="PANTHER" id="PTHR30344:SF1">
    <property type="entry name" value="6-PHOSPHOGLUCONOLACTONASE"/>
    <property type="match status" value="1"/>
</dbReference>
<dbReference type="FunFam" id="2.130.10.10:FF:000306">
    <property type="entry name" value="3-carboxymuconate cyclase"/>
    <property type="match status" value="1"/>
</dbReference>
<evidence type="ECO:0000256" key="2">
    <source>
        <dbReference type="ARBA" id="ARBA00022526"/>
    </source>
</evidence>
<dbReference type="InterPro" id="IPR019405">
    <property type="entry name" value="Lactonase_7-beta_prop"/>
</dbReference>
<dbReference type="GO" id="GO:0017057">
    <property type="term" value="F:6-phosphogluconolactonase activity"/>
    <property type="evidence" value="ECO:0007669"/>
    <property type="project" value="TreeGrafter"/>
</dbReference>
<feature type="signal peptide" evidence="3">
    <location>
        <begin position="1"/>
        <end position="20"/>
    </location>
</feature>
<evidence type="ECO:0000313" key="4">
    <source>
        <dbReference type="EMBL" id="PHN00641.1"/>
    </source>
</evidence>
<dbReference type="InterPro" id="IPR011048">
    <property type="entry name" value="Haem_d1_sf"/>
</dbReference>
<accession>A0A2D0MWJ5</accession>
<evidence type="ECO:0000256" key="3">
    <source>
        <dbReference type="SAM" id="SignalP"/>
    </source>
</evidence>
<dbReference type="PANTHER" id="PTHR30344">
    <property type="entry name" value="6-PHOSPHOGLUCONOLACTONASE-RELATED"/>
    <property type="match status" value="1"/>
</dbReference>
<dbReference type="GO" id="GO:0006006">
    <property type="term" value="P:glucose metabolic process"/>
    <property type="evidence" value="ECO:0007669"/>
    <property type="project" value="UniProtKB-KW"/>
</dbReference>
<dbReference type="SUPFAM" id="SSF51004">
    <property type="entry name" value="C-terminal (heme d1) domain of cytochrome cd1-nitrite reductase"/>
    <property type="match status" value="1"/>
</dbReference>
<name>A0A2D0MWJ5_FLAN2</name>
<keyword evidence="2" id="KW-0313">Glucose metabolism</keyword>
<sequence>MRPNIYFVLLSLLFTGSCTSKSVTENTEQVPAREVSSSNRMQAFVGTYTRKEGHVDGKAKGIYQISADTSDGQLFRVSTVPNIVNPSYVIYSPDGKYLYAASEIGGGTDSTGYVYAYSLSGEKTQLLNRQMSHGLAPCHLAVHPSGKYLFVANYMGGIAVYPIQDDGSLLPASDVQYLEGSGPHARQEASHPHSVTIDREGRFAYVADLGTDKIMIFLIDQNSGKLEPAATPFAQVAPGAGPRHLTFHPNGQLLYAINELNSTITAFSYDRADGHLQALQTVSTLPMDFTGDNTCADIHIEPGGRYLYGSNRGHNSIALFEIDDNNGEMTPKGHQSTSGEVPRNFAIDPYGKFLYAANQNSDNIVYFRINPASGRLEPIGELNIPTPVCIQFEPVRPPS</sequence>
<proteinExistence type="inferred from homology"/>
<dbReference type="EMBL" id="PDUD01000087">
    <property type="protein sequence ID" value="PHN00641.1"/>
    <property type="molecule type" value="Genomic_DNA"/>
</dbReference>
<dbReference type="OrthoDB" id="9790815at2"/>
<keyword evidence="3" id="KW-0732">Signal</keyword>
<dbReference type="PROSITE" id="PS51257">
    <property type="entry name" value="PROKAR_LIPOPROTEIN"/>
    <property type="match status" value="1"/>
</dbReference>
<dbReference type="Pfam" id="PF10282">
    <property type="entry name" value="Lactonase"/>
    <property type="match status" value="1"/>
</dbReference>
<evidence type="ECO:0000313" key="5">
    <source>
        <dbReference type="Proteomes" id="UP000223913"/>
    </source>
</evidence>
<dbReference type="InterPro" id="IPR050282">
    <property type="entry name" value="Cycloisomerase_2"/>
</dbReference>
<evidence type="ECO:0008006" key="6">
    <source>
        <dbReference type="Google" id="ProtNLM"/>
    </source>
</evidence>
<organism evidence="4 5">
    <name type="scientific">Flavilitoribacter nigricans (strain ATCC 23147 / DSM 23189 / NBRC 102662 / NCIMB 1420 / SS-2)</name>
    <name type="common">Lewinella nigricans</name>
    <dbReference type="NCBI Taxonomy" id="1122177"/>
    <lineage>
        <taxon>Bacteria</taxon>
        <taxon>Pseudomonadati</taxon>
        <taxon>Bacteroidota</taxon>
        <taxon>Saprospiria</taxon>
        <taxon>Saprospirales</taxon>
        <taxon>Lewinellaceae</taxon>
        <taxon>Flavilitoribacter</taxon>
    </lineage>
</organism>
<comment type="similarity">
    <text evidence="1">Belongs to the cycloisomerase 2 family.</text>
</comment>
<dbReference type="AlphaFoldDB" id="A0A2D0MWJ5"/>
<dbReference type="Proteomes" id="UP000223913">
    <property type="component" value="Unassembled WGS sequence"/>
</dbReference>
<evidence type="ECO:0000256" key="1">
    <source>
        <dbReference type="ARBA" id="ARBA00005564"/>
    </source>
</evidence>
<keyword evidence="2" id="KW-0119">Carbohydrate metabolism</keyword>
<protein>
    <recommendedName>
        <fullName evidence="6">6-phosphogluconolactonase</fullName>
    </recommendedName>
</protein>
<gene>
    <name evidence="4" type="ORF">CRP01_41170</name>
</gene>
<dbReference type="InterPro" id="IPR015943">
    <property type="entry name" value="WD40/YVTN_repeat-like_dom_sf"/>
</dbReference>
<dbReference type="Gene3D" id="2.130.10.10">
    <property type="entry name" value="YVTN repeat-like/Quinoprotein amine dehydrogenase"/>
    <property type="match status" value="1"/>
</dbReference>
<keyword evidence="5" id="KW-1185">Reference proteome</keyword>
<feature type="chain" id="PRO_5012293783" description="6-phosphogluconolactonase" evidence="3">
    <location>
        <begin position="21"/>
        <end position="399"/>
    </location>
</feature>
<reference evidence="4 5" key="1">
    <citation type="submission" date="2017-10" db="EMBL/GenBank/DDBJ databases">
        <title>The draft genome sequence of Lewinella nigricans NBRC 102662.</title>
        <authorList>
            <person name="Wang K."/>
        </authorList>
    </citation>
    <scope>NUCLEOTIDE SEQUENCE [LARGE SCALE GENOMIC DNA]</scope>
    <source>
        <strain evidence="4 5">NBRC 102662</strain>
    </source>
</reference>